<evidence type="ECO:0000313" key="4">
    <source>
        <dbReference type="Proteomes" id="UP000288587"/>
    </source>
</evidence>
<evidence type="ECO:0000259" key="2">
    <source>
        <dbReference type="Pfam" id="PF00144"/>
    </source>
</evidence>
<dbReference type="Gene3D" id="3.40.710.10">
    <property type="entry name" value="DD-peptidase/beta-lactamase superfamily"/>
    <property type="match status" value="1"/>
</dbReference>
<name>A0A437LQ85_9BURK</name>
<dbReference type="PANTHER" id="PTHR43283:SF18">
    <property type="match status" value="1"/>
</dbReference>
<reference evidence="3 4" key="1">
    <citation type="submission" date="2019-01" db="EMBL/GenBank/DDBJ databases">
        <authorList>
            <person name="Chen W.-M."/>
        </authorList>
    </citation>
    <scope>NUCLEOTIDE SEQUENCE [LARGE SCALE GENOMIC DNA]</scope>
    <source>
        <strain evidence="3 4">CCP-18</strain>
    </source>
</reference>
<dbReference type="AlphaFoldDB" id="A0A437LQ85"/>
<dbReference type="InterPro" id="IPR001466">
    <property type="entry name" value="Beta-lactam-related"/>
</dbReference>
<dbReference type="OrthoDB" id="9801061at2"/>
<keyword evidence="3" id="KW-0378">Hydrolase</keyword>
<dbReference type="EMBL" id="SACM01000001">
    <property type="protein sequence ID" value="RVT87572.1"/>
    <property type="molecule type" value="Genomic_DNA"/>
</dbReference>
<organism evidence="3 4">
    <name type="scientific">Inhella crocodyli</name>
    <dbReference type="NCBI Taxonomy" id="2499851"/>
    <lineage>
        <taxon>Bacteria</taxon>
        <taxon>Pseudomonadati</taxon>
        <taxon>Pseudomonadota</taxon>
        <taxon>Betaproteobacteria</taxon>
        <taxon>Burkholderiales</taxon>
        <taxon>Sphaerotilaceae</taxon>
        <taxon>Inhella</taxon>
    </lineage>
</organism>
<protein>
    <submittedName>
        <fullName evidence="3">Class C beta-lactamase-related serine hydrolase</fullName>
    </submittedName>
</protein>
<sequence>MALEADGVHRNLGRQHLHPRRVGRHQRGVPLRRRHRMPHLRQGRQAGRQRPVEACAERALAGRVRRPPGLGIGRRALRRRQEQRPRRRSGRPTLPVQGLHHHPRQRGPGQGRLGLEPVGRQPEQQPRIGVVPGHLGRRHPGGPAGDLPDAAHPGPQRLLPLLNGTPLHCHRRTALVSLAASPWLARAQSAHAVDRALADLVRQGPLAGLAVRLRQGGTLRFEGQYGLRRLHDEARPMVADAVFRIASVTKLAVALAALRLHEAGRLPLEADLGRLLGLRHPQHPRQRITPRHLLTHTSGLRDAADLPPRSGAELRQRLADPATWGSPAPGAFFSYCNLAFVLLGTAMEAATGQRLDALMHEWLFEPLGMDVQLDPAALRPDQRQRVATLYRHDGMAWQAQADAEPADADLVPRAGPGYVPGECASALGPQGGLRASLPELDKLAQCLRQHAHGLLRPATFAELARAHWQHPAQPGDTMNGLMRSWGLGVQRFGTARDAAGGDHLRPDRALSAIGHLGEAYGLLSGLLVGPARGDDPGWTLLYAINGTPNEALAARGHYNSFSPWEEALLRNVLPLLDPLP</sequence>
<accession>A0A437LQ85</accession>
<feature type="region of interest" description="Disordered" evidence="1">
    <location>
        <begin position="1"/>
        <end position="154"/>
    </location>
</feature>
<evidence type="ECO:0000313" key="3">
    <source>
        <dbReference type="EMBL" id="RVT87572.1"/>
    </source>
</evidence>
<keyword evidence="4" id="KW-1185">Reference proteome</keyword>
<feature type="domain" description="Beta-lactamase-related" evidence="2">
    <location>
        <begin position="193"/>
        <end position="554"/>
    </location>
</feature>
<dbReference type="InterPro" id="IPR012338">
    <property type="entry name" value="Beta-lactam/transpept-like"/>
</dbReference>
<dbReference type="GO" id="GO:0016787">
    <property type="term" value="F:hydrolase activity"/>
    <property type="evidence" value="ECO:0007669"/>
    <property type="project" value="UniProtKB-KW"/>
</dbReference>
<evidence type="ECO:0000256" key="1">
    <source>
        <dbReference type="SAM" id="MobiDB-lite"/>
    </source>
</evidence>
<proteinExistence type="predicted"/>
<feature type="compositionally biased region" description="Basic residues" evidence="1">
    <location>
        <begin position="11"/>
        <end position="42"/>
    </location>
</feature>
<dbReference type="PANTHER" id="PTHR43283">
    <property type="entry name" value="BETA-LACTAMASE-RELATED"/>
    <property type="match status" value="1"/>
</dbReference>
<dbReference type="InterPro" id="IPR050789">
    <property type="entry name" value="Diverse_Enzym_Activities"/>
</dbReference>
<dbReference type="Proteomes" id="UP000288587">
    <property type="component" value="Unassembled WGS sequence"/>
</dbReference>
<dbReference type="Pfam" id="PF00144">
    <property type="entry name" value="Beta-lactamase"/>
    <property type="match status" value="1"/>
</dbReference>
<comment type="caution">
    <text evidence="3">The sequence shown here is derived from an EMBL/GenBank/DDBJ whole genome shotgun (WGS) entry which is preliminary data.</text>
</comment>
<dbReference type="SUPFAM" id="SSF56601">
    <property type="entry name" value="beta-lactamase/transpeptidase-like"/>
    <property type="match status" value="1"/>
</dbReference>
<gene>
    <name evidence="3" type="ORF">EOD73_00655</name>
</gene>